<dbReference type="EMBL" id="FJOG01000014">
    <property type="protein sequence ID" value="CZR59759.1"/>
    <property type="molecule type" value="Genomic_DNA"/>
</dbReference>
<dbReference type="GO" id="GO:0016233">
    <property type="term" value="P:telomere capping"/>
    <property type="evidence" value="ECO:0007669"/>
    <property type="project" value="InterPro"/>
</dbReference>
<evidence type="ECO:0000313" key="2">
    <source>
        <dbReference type="Proteomes" id="UP000184330"/>
    </source>
</evidence>
<dbReference type="GO" id="GO:1990879">
    <property type="term" value="C:CST complex"/>
    <property type="evidence" value="ECO:0007669"/>
    <property type="project" value="InterPro"/>
</dbReference>
<proteinExistence type="predicted"/>
<sequence>MQNGPIPTTLTLLSELRKFPPGSKVRFLGCVTKYSTKTAVLTLEHNHPPGNMLQAQVDVNLLVTTMKSHETQIGEWVNVMGYVTPQQSNTQAGQERLTVNIQAIVLWSSASFNLQAYEKSLDHRSNGEADENNEGE</sequence>
<dbReference type="InterPro" id="IPR012340">
    <property type="entry name" value="NA-bd_OB-fold"/>
</dbReference>
<organism evidence="1 2">
    <name type="scientific">Phialocephala subalpina</name>
    <dbReference type="NCBI Taxonomy" id="576137"/>
    <lineage>
        <taxon>Eukaryota</taxon>
        <taxon>Fungi</taxon>
        <taxon>Dikarya</taxon>
        <taxon>Ascomycota</taxon>
        <taxon>Pezizomycotina</taxon>
        <taxon>Leotiomycetes</taxon>
        <taxon>Helotiales</taxon>
        <taxon>Mollisiaceae</taxon>
        <taxon>Phialocephala</taxon>
        <taxon>Phialocephala fortinii species complex</taxon>
    </lineage>
</organism>
<evidence type="ECO:0000313" key="1">
    <source>
        <dbReference type="EMBL" id="CZR59759.1"/>
    </source>
</evidence>
<evidence type="ECO:0008006" key="3">
    <source>
        <dbReference type="Google" id="ProtNLM"/>
    </source>
</evidence>
<dbReference type="OrthoDB" id="5275361at2759"/>
<accession>A0A1L7X407</accession>
<keyword evidence="2" id="KW-1185">Reference proteome</keyword>
<dbReference type="GO" id="GO:0043047">
    <property type="term" value="F:single-stranded telomeric DNA binding"/>
    <property type="evidence" value="ECO:0007669"/>
    <property type="project" value="InterPro"/>
</dbReference>
<name>A0A1L7X407_9HELO</name>
<protein>
    <recommendedName>
        <fullName evidence="3">Single-stranded DNA binding protein 12k chain</fullName>
    </recommendedName>
</protein>
<dbReference type="InterPro" id="IPR024222">
    <property type="entry name" value="Ten1_fungal"/>
</dbReference>
<dbReference type="Gene3D" id="2.40.50.140">
    <property type="entry name" value="Nucleic acid-binding proteins"/>
    <property type="match status" value="1"/>
</dbReference>
<dbReference type="Proteomes" id="UP000184330">
    <property type="component" value="Unassembled WGS sequence"/>
</dbReference>
<reference evidence="1 2" key="1">
    <citation type="submission" date="2016-03" db="EMBL/GenBank/DDBJ databases">
        <authorList>
            <person name="Ploux O."/>
        </authorList>
    </citation>
    <scope>NUCLEOTIDE SEQUENCE [LARGE SCALE GENOMIC DNA]</scope>
    <source>
        <strain evidence="1 2">UAMH 11012</strain>
    </source>
</reference>
<dbReference type="AlphaFoldDB" id="A0A1L7X407"/>
<dbReference type="Pfam" id="PF12658">
    <property type="entry name" value="Ten1"/>
    <property type="match status" value="1"/>
</dbReference>
<gene>
    <name evidence="1" type="ORF">PAC_09653</name>
</gene>